<dbReference type="PRINTS" id="PR00163">
    <property type="entry name" value="RUBREDOXIN"/>
</dbReference>
<evidence type="ECO:0000256" key="3">
    <source>
        <dbReference type="ARBA" id="ARBA00022723"/>
    </source>
</evidence>
<keyword evidence="10" id="KW-1185">Reference proteome</keyword>
<evidence type="ECO:0000313" key="10">
    <source>
        <dbReference type="Proteomes" id="UP000500961"/>
    </source>
</evidence>
<dbReference type="RefSeq" id="WP_173073785.1">
    <property type="nucleotide sequence ID" value="NZ_CP041345.1"/>
</dbReference>
<evidence type="ECO:0000256" key="6">
    <source>
        <dbReference type="PIRNR" id="PIRNR000071"/>
    </source>
</evidence>
<feature type="binding site" evidence="7">
    <location>
        <position position="4"/>
    </location>
    <ligand>
        <name>Fe cation</name>
        <dbReference type="ChEBI" id="CHEBI:24875"/>
    </ligand>
</feature>
<accession>A0A7D3XLW7</accession>
<dbReference type="InterPro" id="IPR024922">
    <property type="entry name" value="Rubredoxin"/>
</dbReference>
<feature type="binding site" evidence="7">
    <location>
        <position position="40"/>
    </location>
    <ligand>
        <name>Fe cation</name>
        <dbReference type="ChEBI" id="CHEBI:24875"/>
    </ligand>
</feature>
<dbReference type="AlphaFoldDB" id="A0A7D3XLW7"/>
<dbReference type="Gene3D" id="2.20.28.10">
    <property type="match status" value="1"/>
</dbReference>
<dbReference type="Proteomes" id="UP000500961">
    <property type="component" value="Chromosome"/>
</dbReference>
<sequence>MYRCKVCGYIYDESVGDPEHGIPAGTPFEELPDTWHCPVCQVSKEHFEEVGR</sequence>
<evidence type="ECO:0000256" key="7">
    <source>
        <dbReference type="PIRSR" id="PIRSR000071-1"/>
    </source>
</evidence>
<comment type="similarity">
    <text evidence="1 6">Belongs to the rubredoxin family.</text>
</comment>
<evidence type="ECO:0000256" key="5">
    <source>
        <dbReference type="ARBA" id="ARBA00023004"/>
    </source>
</evidence>
<dbReference type="PIRSF" id="PIRSF000071">
    <property type="entry name" value="Rubredoxin"/>
    <property type="match status" value="1"/>
</dbReference>
<dbReference type="FunFam" id="2.20.28.10:FF:000001">
    <property type="entry name" value="Rubredoxin"/>
    <property type="match status" value="1"/>
</dbReference>
<evidence type="ECO:0000256" key="2">
    <source>
        <dbReference type="ARBA" id="ARBA00022448"/>
    </source>
</evidence>
<organism evidence="9 10">
    <name type="scientific">Tenuifilum thalassicum</name>
    <dbReference type="NCBI Taxonomy" id="2590900"/>
    <lineage>
        <taxon>Bacteria</taxon>
        <taxon>Pseudomonadati</taxon>
        <taxon>Bacteroidota</taxon>
        <taxon>Bacteroidia</taxon>
        <taxon>Bacteroidales</taxon>
        <taxon>Tenuifilaceae</taxon>
        <taxon>Tenuifilum</taxon>
    </lineage>
</organism>
<dbReference type="EMBL" id="CP041345">
    <property type="protein sequence ID" value="QKG79736.1"/>
    <property type="molecule type" value="Genomic_DNA"/>
</dbReference>
<dbReference type="PROSITE" id="PS50903">
    <property type="entry name" value="RUBREDOXIN_LIKE"/>
    <property type="match status" value="1"/>
</dbReference>
<keyword evidence="5 6" id="KW-0408">Iron</keyword>
<proteinExistence type="inferred from homology"/>
<gene>
    <name evidence="9" type="ORF">FHG85_05495</name>
</gene>
<dbReference type="PANTHER" id="PTHR47627">
    <property type="entry name" value="RUBREDOXIN"/>
    <property type="match status" value="1"/>
</dbReference>
<keyword evidence="2 6" id="KW-0813">Transport</keyword>
<feature type="binding site" evidence="7">
    <location>
        <position position="37"/>
    </location>
    <ligand>
        <name>Fe cation</name>
        <dbReference type="ChEBI" id="CHEBI:24875"/>
    </ligand>
</feature>
<dbReference type="GO" id="GO:0043448">
    <property type="term" value="P:alkane catabolic process"/>
    <property type="evidence" value="ECO:0007669"/>
    <property type="project" value="TreeGrafter"/>
</dbReference>
<dbReference type="InterPro" id="IPR050526">
    <property type="entry name" value="Rubredoxin_ET"/>
</dbReference>
<dbReference type="PANTHER" id="PTHR47627:SF1">
    <property type="entry name" value="RUBREDOXIN-1-RELATED"/>
    <property type="match status" value="1"/>
</dbReference>
<evidence type="ECO:0000256" key="1">
    <source>
        <dbReference type="ARBA" id="ARBA00005337"/>
    </source>
</evidence>
<feature type="binding site" evidence="7">
    <location>
        <position position="7"/>
    </location>
    <ligand>
        <name>Fe cation</name>
        <dbReference type="ChEBI" id="CHEBI:24875"/>
    </ligand>
</feature>
<dbReference type="KEGG" id="ttz:FHG85_05495"/>
<dbReference type="GO" id="GO:0005506">
    <property type="term" value="F:iron ion binding"/>
    <property type="evidence" value="ECO:0007669"/>
    <property type="project" value="InterPro"/>
</dbReference>
<evidence type="ECO:0000313" key="9">
    <source>
        <dbReference type="EMBL" id="QKG79736.1"/>
    </source>
</evidence>
<keyword evidence="3 6" id="KW-0479">Metal-binding</keyword>
<dbReference type="SUPFAM" id="SSF57802">
    <property type="entry name" value="Rubredoxin-like"/>
    <property type="match status" value="1"/>
</dbReference>
<dbReference type="InterPro" id="IPR024935">
    <property type="entry name" value="Rubredoxin_dom"/>
</dbReference>
<evidence type="ECO:0000259" key="8">
    <source>
        <dbReference type="PROSITE" id="PS50903"/>
    </source>
</evidence>
<dbReference type="GO" id="GO:0009055">
    <property type="term" value="F:electron transfer activity"/>
    <property type="evidence" value="ECO:0007669"/>
    <property type="project" value="InterPro"/>
</dbReference>
<name>A0A7D3XLW7_9BACT</name>
<feature type="domain" description="Rubredoxin-like" evidence="8">
    <location>
        <begin position="2"/>
        <end position="50"/>
    </location>
</feature>
<evidence type="ECO:0000256" key="4">
    <source>
        <dbReference type="ARBA" id="ARBA00022982"/>
    </source>
</evidence>
<dbReference type="Pfam" id="PF00301">
    <property type="entry name" value="Rubredoxin"/>
    <property type="match status" value="1"/>
</dbReference>
<protein>
    <recommendedName>
        <fullName evidence="6">Rubredoxin</fullName>
    </recommendedName>
</protein>
<dbReference type="InterPro" id="IPR024934">
    <property type="entry name" value="Rubredoxin-like_dom"/>
</dbReference>
<reference evidence="9 10" key="1">
    <citation type="submission" date="2019-07" db="EMBL/GenBank/DDBJ databases">
        <title>Thalassofilum flectens gen. nov., sp. nov., a novel moderate thermophilic anaerobe from a shallow sea hot spring in Kunashir Island (Russia), representing a new family in the order Bacteroidales, and proposal of Thalassofilacea fam. nov.</title>
        <authorList>
            <person name="Kochetkova T.V."/>
            <person name="Podosokorskaya O.A."/>
            <person name="Novikov A."/>
            <person name="Elcheninov A.G."/>
            <person name="Toshchakov S.V."/>
            <person name="Kublanov I.V."/>
        </authorList>
    </citation>
    <scope>NUCLEOTIDE SEQUENCE [LARGE SCALE GENOMIC DNA]</scope>
    <source>
        <strain evidence="9 10">38-H</strain>
    </source>
</reference>
<comment type="cofactor">
    <cofactor evidence="6 7">
        <name>Fe(3+)</name>
        <dbReference type="ChEBI" id="CHEBI:29034"/>
    </cofactor>
    <text evidence="6 7">Binds 1 Fe(3+) ion per subunit.</text>
</comment>
<keyword evidence="4 6" id="KW-0249">Electron transport</keyword>
<dbReference type="CDD" id="cd00730">
    <property type="entry name" value="rubredoxin"/>
    <property type="match status" value="1"/>
</dbReference>